<evidence type="ECO:0000313" key="11">
    <source>
        <dbReference type="Proteomes" id="UP000765224"/>
    </source>
</evidence>
<dbReference type="CDD" id="cd17324">
    <property type="entry name" value="MFS_NepI_like"/>
    <property type="match status" value="1"/>
</dbReference>
<feature type="transmembrane region" description="Helical" evidence="8">
    <location>
        <begin position="293"/>
        <end position="316"/>
    </location>
</feature>
<dbReference type="Pfam" id="PF07690">
    <property type="entry name" value="MFS_1"/>
    <property type="match status" value="1"/>
</dbReference>
<evidence type="ECO:0000256" key="7">
    <source>
        <dbReference type="ARBA" id="ARBA00023136"/>
    </source>
</evidence>
<organism evidence="10 11">
    <name type="scientific">Pseudomonas ekonensis</name>
    <dbReference type="NCBI Taxonomy" id="2842353"/>
    <lineage>
        <taxon>Bacteria</taxon>
        <taxon>Pseudomonadati</taxon>
        <taxon>Pseudomonadota</taxon>
        <taxon>Gammaproteobacteria</taxon>
        <taxon>Pseudomonadales</taxon>
        <taxon>Pseudomonadaceae</taxon>
        <taxon>Pseudomonas</taxon>
    </lineage>
</organism>
<feature type="transmembrane region" description="Helical" evidence="8">
    <location>
        <begin position="74"/>
        <end position="93"/>
    </location>
</feature>
<evidence type="ECO:0000256" key="8">
    <source>
        <dbReference type="SAM" id="Phobius"/>
    </source>
</evidence>
<feature type="transmembrane region" description="Helical" evidence="8">
    <location>
        <begin position="328"/>
        <end position="347"/>
    </location>
</feature>
<feature type="transmembrane region" description="Helical" evidence="8">
    <location>
        <begin position="162"/>
        <end position="184"/>
    </location>
</feature>
<accession>A0ABS6PEN0</accession>
<feature type="transmembrane region" description="Helical" evidence="8">
    <location>
        <begin position="44"/>
        <end position="62"/>
    </location>
</feature>
<keyword evidence="4" id="KW-1003">Cell membrane</keyword>
<dbReference type="RefSeq" id="WP_217892035.1">
    <property type="nucleotide sequence ID" value="NZ_JAHSTS010000001.1"/>
</dbReference>
<protein>
    <submittedName>
        <fullName evidence="10">MFS transporter</fullName>
    </submittedName>
</protein>
<reference evidence="10 11" key="1">
    <citation type="submission" date="2021-06" db="EMBL/GenBank/DDBJ databases">
        <title>Updating the genus Pseudomonas: Description of 43 new species and partition of the Pseudomonas putida group.</title>
        <authorList>
            <person name="Girard L."/>
            <person name="Lood C."/>
            <person name="Vandamme P."/>
            <person name="Rokni-Zadeh H."/>
            <person name="Van Noort V."/>
            <person name="Hofte M."/>
            <person name="Lavigne R."/>
            <person name="De Mot R."/>
        </authorList>
    </citation>
    <scope>NUCLEOTIDE SEQUENCE [LARGE SCALE GENOMIC DNA]</scope>
    <source>
        <strain evidence="10 11">COR58</strain>
    </source>
</reference>
<feature type="transmembrane region" description="Helical" evidence="8">
    <location>
        <begin position="99"/>
        <end position="120"/>
    </location>
</feature>
<keyword evidence="7 8" id="KW-0472">Membrane</keyword>
<evidence type="ECO:0000256" key="2">
    <source>
        <dbReference type="ARBA" id="ARBA00008335"/>
    </source>
</evidence>
<proteinExistence type="inferred from homology"/>
<keyword evidence="3" id="KW-0813">Transport</keyword>
<evidence type="ECO:0000256" key="3">
    <source>
        <dbReference type="ARBA" id="ARBA00022448"/>
    </source>
</evidence>
<gene>
    <name evidence="10" type="ORF">KVG96_10805</name>
</gene>
<keyword evidence="11" id="KW-1185">Reference proteome</keyword>
<sequence>MKPRLHCPKIALFLCGCAAFLNLYATQGLLDQLSAAFRISARQASWSITATTLAVAVCAPFVGRMTARWPQRQVIVVAALLLALPAALSAWAGGFGAFLFWRSLEGLLIPFVFATSVAYIGGRWSGGAVTEVTSVYIAGTVLGGFLGRFLSGLLTEFGDWRLGLASLAGLSLLTGLAIALLLPANPKASERPVQAVRSSLFSAPLLGACAVGFCVLFAQVAMFTYIGLHLGRAPFSLGSAALGSIYAVFLLALVVVPLAGRLGRGRPQADLVKVAACLGVAGTALTLSPSLGWIVAGLALSSTGVFLAQAAANAFITANARQNKAAAVGLYLTCYYLGGSLGAFVPGAAWERWGWAGCAAVIVLFQVLPLLIAQRFWKPGGTRLQSRLPTDTPES</sequence>
<dbReference type="PANTHER" id="PTHR43271">
    <property type="entry name" value="BLL2771 PROTEIN"/>
    <property type="match status" value="1"/>
</dbReference>
<evidence type="ECO:0000256" key="5">
    <source>
        <dbReference type="ARBA" id="ARBA00022692"/>
    </source>
</evidence>
<comment type="similarity">
    <text evidence="2">Belongs to the major facilitator superfamily.</text>
</comment>
<feature type="transmembrane region" description="Helical" evidence="8">
    <location>
        <begin position="240"/>
        <end position="259"/>
    </location>
</feature>
<evidence type="ECO:0000256" key="1">
    <source>
        <dbReference type="ARBA" id="ARBA00004651"/>
    </source>
</evidence>
<feature type="transmembrane region" description="Helical" evidence="8">
    <location>
        <begin position="205"/>
        <end position="228"/>
    </location>
</feature>
<feature type="transmembrane region" description="Helical" evidence="8">
    <location>
        <begin position="132"/>
        <end position="150"/>
    </location>
</feature>
<name>A0ABS6PEN0_9PSED</name>
<dbReference type="InterPro" id="IPR011701">
    <property type="entry name" value="MFS"/>
</dbReference>
<dbReference type="PROSITE" id="PS50850">
    <property type="entry name" value="MFS"/>
    <property type="match status" value="1"/>
</dbReference>
<feature type="transmembrane region" description="Helical" evidence="8">
    <location>
        <begin position="271"/>
        <end position="287"/>
    </location>
</feature>
<comment type="caution">
    <text evidence="10">The sequence shown here is derived from an EMBL/GenBank/DDBJ whole genome shotgun (WGS) entry which is preliminary data.</text>
</comment>
<dbReference type="PANTHER" id="PTHR43271:SF2">
    <property type="entry name" value="BLL2771 PROTEIN"/>
    <property type="match status" value="1"/>
</dbReference>
<dbReference type="Proteomes" id="UP000765224">
    <property type="component" value="Unassembled WGS sequence"/>
</dbReference>
<keyword evidence="6 8" id="KW-1133">Transmembrane helix</keyword>
<comment type="subcellular location">
    <subcellularLocation>
        <location evidence="1">Cell membrane</location>
        <topology evidence="1">Multi-pass membrane protein</topology>
    </subcellularLocation>
</comment>
<feature type="transmembrane region" description="Helical" evidence="8">
    <location>
        <begin position="353"/>
        <end position="373"/>
    </location>
</feature>
<dbReference type="InterPro" id="IPR020846">
    <property type="entry name" value="MFS_dom"/>
</dbReference>
<keyword evidence="5 8" id="KW-0812">Transmembrane</keyword>
<feature type="domain" description="Major facilitator superfamily (MFS) profile" evidence="9">
    <location>
        <begin position="1"/>
        <end position="381"/>
    </location>
</feature>
<evidence type="ECO:0000256" key="6">
    <source>
        <dbReference type="ARBA" id="ARBA00022989"/>
    </source>
</evidence>
<evidence type="ECO:0000313" key="10">
    <source>
        <dbReference type="EMBL" id="MBV4458441.1"/>
    </source>
</evidence>
<evidence type="ECO:0000259" key="9">
    <source>
        <dbReference type="PROSITE" id="PS50850"/>
    </source>
</evidence>
<evidence type="ECO:0000256" key="4">
    <source>
        <dbReference type="ARBA" id="ARBA00022475"/>
    </source>
</evidence>
<dbReference type="EMBL" id="JAHSTS010000001">
    <property type="protein sequence ID" value="MBV4458441.1"/>
    <property type="molecule type" value="Genomic_DNA"/>
</dbReference>